<evidence type="ECO:0000256" key="6">
    <source>
        <dbReference type="PIRSR" id="PIRSR001430-2"/>
    </source>
</evidence>
<dbReference type="EMBL" id="CP016268">
    <property type="protein sequence ID" value="ANO50895.1"/>
    <property type="molecule type" value="Genomic_DNA"/>
</dbReference>
<dbReference type="PANTHER" id="PTHR11142:SF0">
    <property type="entry name" value="TRNA PSEUDOURIDINE SYNTHASE-LIKE 1"/>
    <property type="match status" value="1"/>
</dbReference>
<dbReference type="PANTHER" id="PTHR11142">
    <property type="entry name" value="PSEUDOURIDYLATE SYNTHASE"/>
    <property type="match status" value="1"/>
</dbReference>
<name>A0A193LED7_9GAMM</name>
<dbReference type="CDD" id="cd02570">
    <property type="entry name" value="PseudoU_synth_EcTruA"/>
    <property type="match status" value="1"/>
</dbReference>
<accession>A0A193LED7</accession>
<evidence type="ECO:0000313" key="10">
    <source>
        <dbReference type="Proteomes" id="UP000092695"/>
    </source>
</evidence>
<feature type="domain" description="Pseudouridine synthase I TruA alpha/beta" evidence="8">
    <location>
        <begin position="138"/>
        <end position="240"/>
    </location>
</feature>
<gene>
    <name evidence="4" type="primary">truA</name>
    <name evidence="9" type="ORF">BA177_06450</name>
</gene>
<comment type="function">
    <text evidence="4">Formation of pseudouridine at positions 38, 39 and 40 in the anticodon stem and loop of transfer RNAs.</text>
</comment>
<reference evidence="9 10" key="1">
    <citation type="submission" date="2016-06" db="EMBL/GenBank/DDBJ databases">
        <title>Complete genome sequence of a deep-branching marine Gamma Proteobacterium Woeseia oceani type strain XK5.</title>
        <authorList>
            <person name="Mu D."/>
            <person name="Du Z."/>
        </authorList>
    </citation>
    <scope>NUCLEOTIDE SEQUENCE [LARGE SCALE GENOMIC DNA]</scope>
    <source>
        <strain evidence="9 10">XK5</strain>
    </source>
</reference>
<dbReference type="InterPro" id="IPR001406">
    <property type="entry name" value="PsdUridine_synth_TruA"/>
</dbReference>
<organism evidence="9 10">
    <name type="scientific">Woeseia oceani</name>
    <dbReference type="NCBI Taxonomy" id="1548547"/>
    <lineage>
        <taxon>Bacteria</taxon>
        <taxon>Pseudomonadati</taxon>
        <taxon>Pseudomonadota</taxon>
        <taxon>Gammaproteobacteria</taxon>
        <taxon>Woeseiales</taxon>
        <taxon>Woeseiaceae</taxon>
        <taxon>Woeseia</taxon>
    </lineage>
</organism>
<dbReference type="NCBIfam" id="TIGR00071">
    <property type="entry name" value="hisT_truA"/>
    <property type="match status" value="1"/>
</dbReference>
<evidence type="ECO:0000256" key="2">
    <source>
        <dbReference type="ARBA" id="ARBA00022694"/>
    </source>
</evidence>
<protein>
    <recommendedName>
        <fullName evidence="4">tRNA pseudouridine synthase A</fullName>
        <ecNumber evidence="4">5.4.99.12</ecNumber>
    </recommendedName>
    <alternativeName>
        <fullName evidence="4">tRNA pseudouridine(38-40) synthase</fullName>
    </alternativeName>
    <alternativeName>
        <fullName evidence="4">tRNA pseudouridylate synthase I</fullName>
    </alternativeName>
    <alternativeName>
        <fullName evidence="4">tRNA-uridine isomerase I</fullName>
    </alternativeName>
</protein>
<dbReference type="AlphaFoldDB" id="A0A193LED7"/>
<dbReference type="OrthoDB" id="9811823at2"/>
<evidence type="ECO:0000259" key="8">
    <source>
        <dbReference type="Pfam" id="PF01416"/>
    </source>
</evidence>
<dbReference type="FunFam" id="3.30.70.580:FF:000001">
    <property type="entry name" value="tRNA pseudouridine synthase A"/>
    <property type="match status" value="1"/>
</dbReference>
<dbReference type="EC" id="5.4.99.12" evidence="4"/>
<dbReference type="HAMAP" id="MF_00171">
    <property type="entry name" value="TruA"/>
    <property type="match status" value="1"/>
</dbReference>
<dbReference type="SUPFAM" id="SSF55120">
    <property type="entry name" value="Pseudouridine synthase"/>
    <property type="match status" value="1"/>
</dbReference>
<dbReference type="GO" id="GO:0160147">
    <property type="term" value="F:tRNA pseudouridine(38-40) synthase activity"/>
    <property type="evidence" value="ECO:0007669"/>
    <property type="project" value="UniProtKB-EC"/>
</dbReference>
<evidence type="ECO:0000256" key="5">
    <source>
        <dbReference type="PIRSR" id="PIRSR001430-1"/>
    </source>
</evidence>
<proteinExistence type="inferred from homology"/>
<sequence>MGIEYDGTAYNGWQRQRTGLGVQELVEKALSKVANEAIETTCAGRTDTGVHATGQVVHFDTSAERESRGWLLGANSSLPNDVNVVWVQAVSDDFHARYTATGRRYRYLILNRLVRSSLFRHRAWWVYRPLDVARMSAAALQLIGEHDFSAFRAAGCQARTAVREVSSLRIHRHSDWLMIDIAANAFLQHMVRNISGLLVEIGTGDRDPAWATEVLESRDRTCGGVAAPAHGLSLVGVEYPAEFGLPVPPTPVLFPGAD</sequence>
<dbReference type="Pfam" id="PF01416">
    <property type="entry name" value="PseudoU_synth_1"/>
    <property type="match status" value="2"/>
</dbReference>
<dbReference type="PIRSF" id="PIRSF001430">
    <property type="entry name" value="tRNA_psdUrid_synth"/>
    <property type="match status" value="1"/>
</dbReference>
<dbReference type="InterPro" id="IPR020103">
    <property type="entry name" value="PsdUridine_synth_cat_dom_sf"/>
</dbReference>
<comment type="similarity">
    <text evidence="1 4 7">Belongs to the tRNA pseudouridine synthase TruA family.</text>
</comment>
<dbReference type="KEGG" id="woc:BA177_06450"/>
<feature type="active site" description="Nucleophile" evidence="4 5">
    <location>
        <position position="47"/>
    </location>
</feature>
<comment type="subunit">
    <text evidence="4">Homodimer.</text>
</comment>
<dbReference type="STRING" id="1548547.BA177_06450"/>
<keyword evidence="10" id="KW-1185">Reference proteome</keyword>
<dbReference type="GO" id="GO:0031119">
    <property type="term" value="P:tRNA pseudouridine synthesis"/>
    <property type="evidence" value="ECO:0007669"/>
    <property type="project" value="UniProtKB-UniRule"/>
</dbReference>
<comment type="catalytic activity">
    <reaction evidence="4 7">
        <text>uridine(38/39/40) in tRNA = pseudouridine(38/39/40) in tRNA</text>
        <dbReference type="Rhea" id="RHEA:22376"/>
        <dbReference type="Rhea" id="RHEA-COMP:10085"/>
        <dbReference type="Rhea" id="RHEA-COMP:10087"/>
        <dbReference type="ChEBI" id="CHEBI:65314"/>
        <dbReference type="ChEBI" id="CHEBI:65315"/>
        <dbReference type="EC" id="5.4.99.12"/>
    </reaction>
</comment>
<keyword evidence="2 4" id="KW-0819">tRNA processing</keyword>
<dbReference type="Proteomes" id="UP000092695">
    <property type="component" value="Chromosome"/>
</dbReference>
<dbReference type="GO" id="GO:0003723">
    <property type="term" value="F:RNA binding"/>
    <property type="evidence" value="ECO:0007669"/>
    <property type="project" value="InterPro"/>
</dbReference>
<evidence type="ECO:0000256" key="3">
    <source>
        <dbReference type="ARBA" id="ARBA00023235"/>
    </source>
</evidence>
<evidence type="ECO:0000256" key="1">
    <source>
        <dbReference type="ARBA" id="ARBA00009375"/>
    </source>
</evidence>
<dbReference type="InterPro" id="IPR020097">
    <property type="entry name" value="PsdUridine_synth_TruA_a/b_dom"/>
</dbReference>
<evidence type="ECO:0000256" key="4">
    <source>
        <dbReference type="HAMAP-Rule" id="MF_00171"/>
    </source>
</evidence>
<evidence type="ECO:0000313" key="9">
    <source>
        <dbReference type="EMBL" id="ANO50895.1"/>
    </source>
</evidence>
<feature type="binding site" evidence="4 6">
    <location>
        <position position="105"/>
    </location>
    <ligand>
        <name>substrate</name>
    </ligand>
</feature>
<dbReference type="InterPro" id="IPR020095">
    <property type="entry name" value="PsdUridine_synth_TruA_C"/>
</dbReference>
<dbReference type="Gene3D" id="3.30.70.580">
    <property type="entry name" value="Pseudouridine synthase I, catalytic domain, N-terminal subdomain"/>
    <property type="match status" value="1"/>
</dbReference>
<evidence type="ECO:0000256" key="7">
    <source>
        <dbReference type="RuleBase" id="RU003792"/>
    </source>
</evidence>
<feature type="domain" description="Pseudouridine synthase I TruA alpha/beta" evidence="8">
    <location>
        <begin position="4"/>
        <end position="98"/>
    </location>
</feature>
<dbReference type="InterPro" id="IPR020094">
    <property type="entry name" value="TruA/RsuA/RluB/E/F_N"/>
</dbReference>
<comment type="caution">
    <text evidence="4">Lacks conserved residue(s) required for the propagation of feature annotation.</text>
</comment>
<dbReference type="Gene3D" id="3.30.70.660">
    <property type="entry name" value="Pseudouridine synthase I, catalytic domain, C-terminal subdomain"/>
    <property type="match status" value="1"/>
</dbReference>
<keyword evidence="3 4" id="KW-0413">Isomerase</keyword>